<dbReference type="Proteomes" id="UP000642094">
    <property type="component" value="Unassembled WGS sequence"/>
</dbReference>
<feature type="domain" description="Glycosyltransferase 2-like" evidence="4">
    <location>
        <begin position="8"/>
        <end position="168"/>
    </location>
</feature>
<accession>A0ABR7ZSY5</accession>
<proteinExistence type="inferred from homology"/>
<dbReference type="PANTHER" id="PTHR43685:SF5">
    <property type="entry name" value="GLYCOSYLTRANSFERASE EPSE-RELATED"/>
    <property type="match status" value="1"/>
</dbReference>
<keyword evidence="6" id="KW-1185">Reference proteome</keyword>
<reference evidence="5 6" key="1">
    <citation type="journal article" date="2020" name="ISME J.">
        <title>Comparative genomics reveals insights into cyanobacterial evolution and habitat adaptation.</title>
        <authorList>
            <person name="Chen M.Y."/>
            <person name="Teng W.K."/>
            <person name="Zhao L."/>
            <person name="Hu C.X."/>
            <person name="Zhou Y.K."/>
            <person name="Han B.P."/>
            <person name="Song L.R."/>
            <person name="Shu W.S."/>
        </authorList>
    </citation>
    <scope>NUCLEOTIDE SEQUENCE [LARGE SCALE GENOMIC DNA]</scope>
    <source>
        <strain evidence="5 6">FACHB-723</strain>
    </source>
</reference>
<dbReference type="EMBL" id="JACJQB010000003">
    <property type="protein sequence ID" value="MBD2187088.1"/>
    <property type="molecule type" value="Genomic_DNA"/>
</dbReference>
<sequence>MQNNPQVSVVMGVYNGANSLPRTIESILNQENVDFEFIVVNDGSKDDTGKILEAYAQQDSRMRVIHQENTGLTKALICGCAEAKGEFIARQDVGDISYPNRLALQLEELVQRTQAVFVSCGTRYVDPDYEILYEVRISEEELNEGLHPKSLENIKGPSHHGSVMFRRNFYHIVGGYRAEYKVAQDIDLWIRMAEKGKCLSIPDILYEAVIDPKSISSNKRKQQILAAQSSIDTAILRANNMSESSTLISLEQKLKQFAAKQMIPSFVSESNAWYFIGASALKYSKQRARKYWLKSLRCFPLHVKSWIRLLTNY</sequence>
<name>A0ABR7ZSY5_9CYAN</name>
<dbReference type="Pfam" id="PF00535">
    <property type="entry name" value="Glycos_transf_2"/>
    <property type="match status" value="1"/>
</dbReference>
<evidence type="ECO:0000313" key="6">
    <source>
        <dbReference type="Proteomes" id="UP000642094"/>
    </source>
</evidence>
<evidence type="ECO:0000259" key="4">
    <source>
        <dbReference type="Pfam" id="PF00535"/>
    </source>
</evidence>
<gene>
    <name evidence="5" type="ORF">H6F41_02885</name>
</gene>
<dbReference type="PANTHER" id="PTHR43685">
    <property type="entry name" value="GLYCOSYLTRANSFERASE"/>
    <property type="match status" value="1"/>
</dbReference>
<keyword evidence="2" id="KW-0328">Glycosyltransferase</keyword>
<evidence type="ECO:0000313" key="5">
    <source>
        <dbReference type="EMBL" id="MBD2187088.1"/>
    </source>
</evidence>
<organism evidence="5 6">
    <name type="scientific">Pseudanabaena mucicola FACHB-723</name>
    <dbReference type="NCBI Taxonomy" id="2692860"/>
    <lineage>
        <taxon>Bacteria</taxon>
        <taxon>Bacillati</taxon>
        <taxon>Cyanobacteriota</taxon>
        <taxon>Cyanophyceae</taxon>
        <taxon>Pseudanabaenales</taxon>
        <taxon>Pseudanabaenaceae</taxon>
        <taxon>Pseudanabaena</taxon>
    </lineage>
</organism>
<dbReference type="SUPFAM" id="SSF53448">
    <property type="entry name" value="Nucleotide-diphospho-sugar transferases"/>
    <property type="match status" value="1"/>
</dbReference>
<dbReference type="RefSeq" id="WP_190401977.1">
    <property type="nucleotide sequence ID" value="NZ_JACJQB010000003.1"/>
</dbReference>
<dbReference type="Gene3D" id="3.90.550.10">
    <property type="entry name" value="Spore Coat Polysaccharide Biosynthesis Protein SpsA, Chain A"/>
    <property type="match status" value="1"/>
</dbReference>
<evidence type="ECO:0000256" key="2">
    <source>
        <dbReference type="ARBA" id="ARBA00022676"/>
    </source>
</evidence>
<dbReference type="InterPro" id="IPR001173">
    <property type="entry name" value="Glyco_trans_2-like"/>
</dbReference>
<protein>
    <submittedName>
        <fullName evidence="5">Glycosyltransferase family 2 protein</fullName>
    </submittedName>
</protein>
<dbReference type="InterPro" id="IPR029044">
    <property type="entry name" value="Nucleotide-diphossugar_trans"/>
</dbReference>
<comment type="similarity">
    <text evidence="1">Belongs to the glycosyltransferase 2 family.</text>
</comment>
<comment type="caution">
    <text evidence="5">The sequence shown here is derived from an EMBL/GenBank/DDBJ whole genome shotgun (WGS) entry which is preliminary data.</text>
</comment>
<keyword evidence="3" id="KW-0808">Transferase</keyword>
<evidence type="ECO:0000256" key="3">
    <source>
        <dbReference type="ARBA" id="ARBA00022679"/>
    </source>
</evidence>
<evidence type="ECO:0000256" key="1">
    <source>
        <dbReference type="ARBA" id="ARBA00006739"/>
    </source>
</evidence>
<dbReference type="InterPro" id="IPR050834">
    <property type="entry name" value="Glycosyltransf_2"/>
</dbReference>